<comment type="pathway">
    <text evidence="1">Protein modification; protein ubiquitination.</text>
</comment>
<keyword evidence="4" id="KW-1185">Reference proteome</keyword>
<dbReference type="SUPFAM" id="SSF54695">
    <property type="entry name" value="POZ domain"/>
    <property type="match status" value="1"/>
</dbReference>
<accession>A0AA38CN73</accession>
<sequence length="426" mass="48633">MELEMDTEAILLGDEKTANIKLHIISCDGGEYKGNPVLVHSHVLIKHSSYFEASLSSRWSSATANKEIKIKALSNSDDFIKCIRLIYSSYAGARLLFSCAEEALQILPIASQLLFEDGIKACMAYLSAIPWTPSQTLRIEALVSHLQLDISDDLGARLIKPESSSFDQHLKCKVVKYLTLRKERDDPINMSTVDNIRNRTAQYVISRMRKGVGASLRSRNVCLDAILDAYKINIDNIKEAQNLIQGWGAIDVLWWLLDLIILCNDAQMYETALTLFCKDGQLAEKVLLDRAPYSFPLLQILVDRFLESLADGKIITEMSFRISFLSKWVPVMGYLIPPPPPPQLSNDHARYKFHDIIRRLVERVGALLRTIPLNEQINIFQTWEDTARKFENHHKHASSNIRIRLWWWINPIWLSVTASNEAHFQL</sequence>
<dbReference type="PANTHER" id="PTHR31060:SF37">
    <property type="entry name" value="BTB DOMAIN-CONTAINING PROTEIN"/>
    <property type="match status" value="1"/>
</dbReference>
<dbReference type="Gene3D" id="3.30.710.10">
    <property type="entry name" value="Potassium Channel Kv1.1, Chain A"/>
    <property type="match status" value="1"/>
</dbReference>
<evidence type="ECO:0000259" key="2">
    <source>
        <dbReference type="PROSITE" id="PS50097"/>
    </source>
</evidence>
<dbReference type="OMA" id="VASEMMF"/>
<evidence type="ECO:0000313" key="3">
    <source>
        <dbReference type="EMBL" id="KAH9302912.1"/>
    </source>
</evidence>
<dbReference type="InterPro" id="IPR011333">
    <property type="entry name" value="SKP1/BTB/POZ_sf"/>
</dbReference>
<gene>
    <name evidence="3" type="ORF">KI387_014495</name>
</gene>
<dbReference type="PANTHER" id="PTHR31060">
    <property type="entry name" value="OSJNBA0011J08.25 PROTEIN-RELATED"/>
    <property type="match status" value="1"/>
</dbReference>
<proteinExistence type="predicted"/>
<evidence type="ECO:0000256" key="1">
    <source>
        <dbReference type="ARBA" id="ARBA00004906"/>
    </source>
</evidence>
<dbReference type="CDD" id="cd18186">
    <property type="entry name" value="BTB_POZ_ZBTB_KLHL-like"/>
    <property type="match status" value="1"/>
</dbReference>
<evidence type="ECO:0000313" key="4">
    <source>
        <dbReference type="Proteomes" id="UP000824469"/>
    </source>
</evidence>
<dbReference type="AlphaFoldDB" id="A0AA38CN73"/>
<reference evidence="3 4" key="1">
    <citation type="journal article" date="2021" name="Nat. Plants">
        <title>The Taxus genome provides insights into paclitaxel biosynthesis.</title>
        <authorList>
            <person name="Xiong X."/>
            <person name="Gou J."/>
            <person name="Liao Q."/>
            <person name="Li Y."/>
            <person name="Zhou Q."/>
            <person name="Bi G."/>
            <person name="Li C."/>
            <person name="Du R."/>
            <person name="Wang X."/>
            <person name="Sun T."/>
            <person name="Guo L."/>
            <person name="Liang H."/>
            <person name="Lu P."/>
            <person name="Wu Y."/>
            <person name="Zhang Z."/>
            <person name="Ro D.K."/>
            <person name="Shang Y."/>
            <person name="Huang S."/>
            <person name="Yan J."/>
        </authorList>
    </citation>
    <scope>NUCLEOTIDE SEQUENCE [LARGE SCALE GENOMIC DNA]</scope>
    <source>
        <strain evidence="3">Ta-2019</strain>
    </source>
</reference>
<dbReference type="Pfam" id="PF00651">
    <property type="entry name" value="BTB"/>
    <property type="match status" value="1"/>
</dbReference>
<feature type="domain" description="BTB" evidence="2">
    <location>
        <begin position="18"/>
        <end position="89"/>
    </location>
</feature>
<organism evidence="3 4">
    <name type="scientific">Taxus chinensis</name>
    <name type="common">Chinese yew</name>
    <name type="synonym">Taxus wallichiana var. chinensis</name>
    <dbReference type="NCBI Taxonomy" id="29808"/>
    <lineage>
        <taxon>Eukaryota</taxon>
        <taxon>Viridiplantae</taxon>
        <taxon>Streptophyta</taxon>
        <taxon>Embryophyta</taxon>
        <taxon>Tracheophyta</taxon>
        <taxon>Spermatophyta</taxon>
        <taxon>Pinopsida</taxon>
        <taxon>Pinidae</taxon>
        <taxon>Conifers II</taxon>
        <taxon>Cupressales</taxon>
        <taxon>Taxaceae</taxon>
        <taxon>Taxus</taxon>
    </lineage>
</organism>
<comment type="caution">
    <text evidence="3">The sequence shown here is derived from an EMBL/GenBank/DDBJ whole genome shotgun (WGS) entry which is preliminary data.</text>
</comment>
<protein>
    <recommendedName>
        <fullName evidence="2">BTB domain-containing protein</fullName>
    </recommendedName>
</protein>
<dbReference type="Proteomes" id="UP000824469">
    <property type="component" value="Unassembled WGS sequence"/>
</dbReference>
<dbReference type="PROSITE" id="PS50097">
    <property type="entry name" value="BTB"/>
    <property type="match status" value="1"/>
</dbReference>
<dbReference type="EMBL" id="JAHRHJ020000009">
    <property type="protein sequence ID" value="KAH9302912.1"/>
    <property type="molecule type" value="Genomic_DNA"/>
</dbReference>
<dbReference type="InterPro" id="IPR000210">
    <property type="entry name" value="BTB/POZ_dom"/>
</dbReference>
<dbReference type="InterPro" id="IPR038920">
    <property type="entry name" value="At3g05675-like"/>
</dbReference>
<name>A0AA38CN73_TAXCH</name>